<evidence type="ECO:0000256" key="1">
    <source>
        <dbReference type="ARBA" id="ARBA00007366"/>
    </source>
</evidence>
<dbReference type="Pfam" id="PF24993">
    <property type="entry name" value="GNC1_N"/>
    <property type="match status" value="1"/>
</dbReference>
<comment type="similarity">
    <text evidence="1">Belongs to the GCN1 family.</text>
</comment>
<dbReference type="FunFam" id="1.25.10.10:FF:000096">
    <property type="entry name" value="eIF-2-alpha kinase activator gcn1"/>
    <property type="match status" value="1"/>
</dbReference>
<reference evidence="6" key="1">
    <citation type="journal article" date="2023" name="Mol. Biol. Evol.">
        <title>Third-Generation Sequencing Reveals the Adaptive Role of the Epigenome in Three Deep-Sea Polychaetes.</title>
        <authorList>
            <person name="Perez M."/>
            <person name="Aroh O."/>
            <person name="Sun Y."/>
            <person name="Lan Y."/>
            <person name="Juniper S.K."/>
            <person name="Young C.R."/>
            <person name="Angers B."/>
            <person name="Qian P.Y."/>
        </authorList>
    </citation>
    <scope>NUCLEOTIDE SEQUENCE</scope>
    <source>
        <strain evidence="6">R07B-5</strain>
    </source>
</reference>
<accession>A0AAD9PER9</accession>
<sequence length="2475" mass="271730">MLSPSRRIELSESAVKGILRILLMTLTRYNDRRSRLAVEAVLAALATDYFDCLCNHFITVVSDVAELQKKAVPCVSTSAAALNALGWLGIIMRLGYRSKEAMKGDTFTKLVEMQSLLLYGALAAQKPRLAVGAYRRLKRTWKEVDGSVDCYAEVLMKFDTNPHHLCLVSSMLKYLSVVKEKEKLKQYKCCFLNQYVKMVLVSRTKLALHLLVSCRELVRYVTREEFKETLLPAIDRGMLRNPEIILEGSELLAGLTIDVSPYAVDIGKHIATQCHSKDEVARKTAANASEHLARLCSDCESVEKLVKYFFDILSGTTVKLTVVEQRLGILNGIGQLSHHTVSGSVSVQSLATTATECFIPVLQQEVHEGTLVTALATLSLWCAKFATEVPTKLTEWFKKGIGLKTSTAAVRNAYIQCMSAAFHGDTLIQGLPMLPILLQVVEKANSQPTQVALATEALSAACLLLKLSQADIQAEFELSPLWKILLDTNKQLFVNDKFLLSISDNALCSVATLVEKLVLDHPHKMDDATSRPYYRALVFSLTHGSYPTRRHAQMSTKKILAALGGAKITLWQSSLSFKRFFLPKRSISPRILTETIITLASVPAPDVAEAEMIAMATLVEAHHPCIVHYDQDVWINIVARLKIDAADFIAAHIEDIITVLRSSDTVTQQLQNTVVTLTRVSPSSALPEVVAYVEDLLSSPALLTVTVEEVTIMKYPEGVLYNTSVIKSTDQQDNKMANMKRENKLYSYAEQLADIELKKELESEALPLSHSLYCKELESEALPLSHSLYCKELESEALPRSHSLYCKELEKKKGKSDEPKLTKKQQEAVQAELEREGETRARTQQLDQRVRNAYALIEACCQGNAAMLRLHLPAVLKVIVSLFPSCLAASRMTQIFVNLHQCAFCNTHEYFGYLVAYATLRLLKPSCDLEGKWTEEPLRKQLERVIEQIHSETVSSRSGDQKEAFSAPTFAYCFYLLRAVLQNGGASVGGDEDVMVKALDVLEAHTKLRSDGRQTGVDENGPELLPREAMLKLCVNVIGVSVGKIQQMAARSLVGTAECASGLDGCAMAEQCEVDVLLGSLLSVVAMVRESVVQGLRAMAQVLPSPDVDKDIGLNLVRRVWIARFDIETEIAALADSLWEDVELTLDPEICSMIVSEDVIHDESVIRDAAARALVAALADNRGYAKAILNQLLALYEEKLYMPPPVLDNFGRPIGDSAPDQWLARCGIATAIGSISPYLGKAQILPLFRFFVDKGLGDRNEEVGRQMLAAAVAALNEHGKTSVNVLLPIFEDFLVQAPDTASFDVVRQSIVILMGSLAKHLDKDDPKVKPIVAKLINTLSTPSQQVQQAVADCLPPLVPAIKDGAPELVKQLLHLLLESESYGERRGAAYGLAGLVKGLGILVLKNLEIQPQLTEAIQDKKNPRRREGALFAFEMLCIMLGRLFEPYVVNILPHLLLCFGDANQYVRVAADDTAKAVMSKLSGHGVKLVLPSLLAGLEKDSWRTKTGSVELLGAMAYCAPKQLSGCLPSIVPKLAEVLTDSHIKVQKAGAQALKQIGSVIRNPEIQAIVPILLAALQDPTKKTTSCLQRLLETKFVHFIDAPSLALIMPVVQRAFLSRSTETRKMAAQIIGNMYSLTDQKDLAPYLPQVIPGLKQSLLDPVPEVRTVSAKALGAMVRGMGESGFKELEELVPWLMQTLTSEASSVDRSGAAQGLSEVVGGLGLEKLHKLMPDIIQTAERTDIAPTVRDGYIMMYIYLPAVFGDDFMSYIAIIIPSILKALADESEFVRDTALRAGQRIVNTYADSAVELLLPELENGLFNDNWRIRYSSVQLLGDLLYRLSGVTGKMSTQTLSEDDNFGTELSQQAILRVLGSERRNRVLAGLYMGRSDTALNVRQAALHVWKVVVAHTPKTLREILPTLFQLLLGCLASKSYDKRQVAARTLGDIVRKLGEKVLPEIIPILERGLESSESDQRQGVCIGLSEIMSSTSRDHVLIYADSLVPTVSKALIDPLPEVREAAADTFSNLHANIGQRALEDILPDLLRKLNDPELSEYALDGLKQVMTVKSRVVLPMLVPQLTTPPVNTRALSFLASVAGVALNNHLHRILPSLMAALADKIGTPDEQTELQYSQSVVLSIVDDAGTKILMDELLMAMNSAENTSLHCAAVTILHTYCAHTKSDYSDYLPLLFRGILRLFTYTDEHVLSASWMCLNAITKKLGNSEMLGHIGNIRQALRFAVSDFHGDELPGFCQPNKGITPILPIFREGILNGPPEMKESAAIGLGEVIKRTSASALRPSVVHITGPLIRILGDRFSFGVKVALLETLALLLGKCGPMLKPFLPQLQTTFIKALNDPHRTVRLKAALALSRLAVIHMRVDPLFTELHSGVKNTEDQAVRDTMLQALRGCIEGAGSKMGDKVRKELTATLEGLLSVNPDVTRTTAAACLGVMCGVLAEEELMLLLNLHLLGTTCLTCLH</sequence>
<dbReference type="Pfam" id="PF23271">
    <property type="entry name" value="HEAT_GCN1"/>
    <property type="match status" value="1"/>
</dbReference>
<feature type="domain" description="TOG" evidence="5">
    <location>
        <begin position="1353"/>
        <end position="1589"/>
    </location>
</feature>
<evidence type="ECO:0000256" key="2">
    <source>
        <dbReference type="ARBA" id="ARBA00022553"/>
    </source>
</evidence>
<keyword evidence="2" id="KW-0597">Phosphoprotein</keyword>
<dbReference type="Pfam" id="PF25801">
    <property type="entry name" value="HEAT_GCN1_C_2"/>
    <property type="match status" value="1"/>
</dbReference>
<dbReference type="PROSITE" id="PS50077">
    <property type="entry name" value="HEAT_REPEAT"/>
    <property type="match status" value="4"/>
</dbReference>
<protein>
    <recommendedName>
        <fullName evidence="5">TOG domain-containing protein</fullName>
    </recommendedName>
</protein>
<evidence type="ECO:0000256" key="4">
    <source>
        <dbReference type="PROSITE-ProRule" id="PRU00103"/>
    </source>
</evidence>
<dbReference type="GO" id="GO:0005829">
    <property type="term" value="C:cytosol"/>
    <property type="evidence" value="ECO:0007669"/>
    <property type="project" value="TreeGrafter"/>
</dbReference>
<comment type="caution">
    <text evidence="6">The sequence shown here is derived from an EMBL/GenBank/DDBJ whole genome shotgun (WGS) entry which is preliminary data.</text>
</comment>
<evidence type="ECO:0000256" key="3">
    <source>
        <dbReference type="ARBA" id="ARBA00022737"/>
    </source>
</evidence>
<evidence type="ECO:0000313" key="7">
    <source>
        <dbReference type="Proteomes" id="UP001209878"/>
    </source>
</evidence>
<dbReference type="EMBL" id="JAODUO010000012">
    <property type="protein sequence ID" value="KAK2193462.1"/>
    <property type="molecule type" value="Genomic_DNA"/>
</dbReference>
<dbReference type="PANTHER" id="PTHR23346:SF7">
    <property type="entry name" value="STALLED RIBOSOME SENSOR GCN1"/>
    <property type="match status" value="1"/>
</dbReference>
<dbReference type="InterPro" id="IPR016024">
    <property type="entry name" value="ARM-type_fold"/>
</dbReference>
<keyword evidence="7" id="KW-1185">Reference proteome</keyword>
<dbReference type="InterPro" id="IPR011989">
    <property type="entry name" value="ARM-like"/>
</dbReference>
<keyword evidence="3" id="KW-0677">Repeat</keyword>
<dbReference type="InterPro" id="IPR056810">
    <property type="entry name" value="GNC1-like_N"/>
</dbReference>
<dbReference type="Gene3D" id="1.25.10.10">
    <property type="entry name" value="Leucine-rich Repeat Variant"/>
    <property type="match status" value="4"/>
</dbReference>
<dbReference type="InterPro" id="IPR021133">
    <property type="entry name" value="HEAT_type_2"/>
</dbReference>
<organism evidence="6 7">
    <name type="scientific">Ridgeia piscesae</name>
    <name type="common">Tubeworm</name>
    <dbReference type="NCBI Taxonomy" id="27915"/>
    <lineage>
        <taxon>Eukaryota</taxon>
        <taxon>Metazoa</taxon>
        <taxon>Spiralia</taxon>
        <taxon>Lophotrochozoa</taxon>
        <taxon>Annelida</taxon>
        <taxon>Polychaeta</taxon>
        <taxon>Sedentaria</taxon>
        <taxon>Canalipalpata</taxon>
        <taxon>Sabellida</taxon>
        <taxon>Siboglinidae</taxon>
        <taxon>Ridgeia</taxon>
    </lineage>
</organism>
<dbReference type="GO" id="GO:0019887">
    <property type="term" value="F:protein kinase regulator activity"/>
    <property type="evidence" value="ECO:0007669"/>
    <property type="project" value="TreeGrafter"/>
</dbReference>
<dbReference type="GO" id="GO:0034198">
    <property type="term" value="P:cellular response to amino acid starvation"/>
    <property type="evidence" value="ECO:0007669"/>
    <property type="project" value="TreeGrafter"/>
</dbReference>
<dbReference type="Pfam" id="PF24984">
    <property type="entry name" value="HEAT_EF3_GNC1"/>
    <property type="match status" value="1"/>
</dbReference>
<dbReference type="InterPro" id="IPR057546">
    <property type="entry name" value="HEAT_GCN1"/>
</dbReference>
<feature type="repeat" description="HEAT" evidence="4">
    <location>
        <begin position="1772"/>
        <end position="1808"/>
    </location>
</feature>
<feature type="repeat" description="HEAT" evidence="4">
    <location>
        <begin position="1649"/>
        <end position="1687"/>
    </location>
</feature>
<dbReference type="InterPro" id="IPR034085">
    <property type="entry name" value="TOG"/>
</dbReference>
<feature type="repeat" description="HEAT" evidence="4">
    <location>
        <begin position="1530"/>
        <end position="1567"/>
    </location>
</feature>
<dbReference type="PANTHER" id="PTHR23346">
    <property type="entry name" value="TRANSLATIONAL ACTIVATOR GCN1-RELATED"/>
    <property type="match status" value="1"/>
</dbReference>
<dbReference type="Pfam" id="PF24987">
    <property type="entry name" value="HEAT_EF3_N"/>
    <property type="match status" value="3"/>
</dbReference>
<dbReference type="FunFam" id="1.25.10.10:FF:000162">
    <property type="entry name" value="GCN1, eIF2 alpha kinase activator homolog"/>
    <property type="match status" value="1"/>
</dbReference>
<feature type="repeat" description="HEAT" evidence="4">
    <location>
        <begin position="2000"/>
        <end position="2037"/>
    </location>
</feature>
<dbReference type="GO" id="GO:0006417">
    <property type="term" value="P:regulation of translation"/>
    <property type="evidence" value="ECO:0007669"/>
    <property type="project" value="TreeGrafter"/>
</dbReference>
<evidence type="ECO:0000259" key="5">
    <source>
        <dbReference type="SMART" id="SM01349"/>
    </source>
</evidence>
<dbReference type="SUPFAM" id="SSF48371">
    <property type="entry name" value="ARM repeat"/>
    <property type="match status" value="3"/>
</dbReference>
<gene>
    <name evidence="6" type="ORF">NP493_12g03032</name>
</gene>
<proteinExistence type="inferred from homology"/>
<name>A0AAD9PER9_RIDPI</name>
<evidence type="ECO:0000313" key="6">
    <source>
        <dbReference type="EMBL" id="KAK2193462.1"/>
    </source>
</evidence>
<dbReference type="Proteomes" id="UP001209878">
    <property type="component" value="Unassembled WGS sequence"/>
</dbReference>
<dbReference type="FunFam" id="1.25.10.10:FF:000090">
    <property type="entry name" value="eIF-2-alpha kinase activator GCN1"/>
    <property type="match status" value="1"/>
</dbReference>
<dbReference type="SMART" id="SM01349">
    <property type="entry name" value="TOG"/>
    <property type="match status" value="1"/>
</dbReference>